<accession>A0A939S8B3</accession>
<reference evidence="2 3" key="2">
    <citation type="journal article" date="2022" name="Int. J. Syst. Evol. Microbiol.">
        <title>Strains of Bradyrhizobium barranii sp. nov. associated with legumes native to Canada are symbionts of soybeans and belong to different subspecies (subsp. barranii subsp. nov. and subsp. apii subsp. nov.) and symbiovars (sv. glycinearum and sv. septentrionale).</title>
        <authorList>
            <person name="Bromfield E.S.P."/>
            <person name="Cloutier S."/>
            <person name="Wasai-Hara S."/>
            <person name="Minamisawa K."/>
        </authorList>
    </citation>
    <scope>NUCLEOTIDE SEQUENCE [LARGE SCALE GENOMIC DNA]</scope>
    <source>
        <strain evidence="2 3">144S4</strain>
    </source>
</reference>
<reference evidence="1" key="1">
    <citation type="submission" date="2021-03" db="EMBL/GenBank/DDBJ databases">
        <title>Whole Genome Sequence of Bradyrhizobium sp. Strain 144S4.</title>
        <authorList>
            <person name="Bromfield E.S.P."/>
            <person name="Cloutier S."/>
        </authorList>
    </citation>
    <scope>NUCLEOTIDE SEQUENCE [LARGE SCALE GENOMIC DNA]</scope>
    <source>
        <strain evidence="1">144S4</strain>
    </source>
</reference>
<proteinExistence type="predicted"/>
<evidence type="ECO:0000313" key="3">
    <source>
        <dbReference type="Proteomes" id="UP000664702"/>
    </source>
</evidence>
<evidence type="ECO:0000313" key="2">
    <source>
        <dbReference type="EMBL" id="UEM10898.1"/>
    </source>
</evidence>
<name>A0A939S8B3_9BRAD</name>
<gene>
    <name evidence="2" type="ORF">J4G43_040840</name>
    <name evidence="1" type="ORF">J4G43_42680</name>
</gene>
<dbReference type="EMBL" id="CP086136">
    <property type="protein sequence ID" value="UEM10898.1"/>
    <property type="molecule type" value="Genomic_DNA"/>
</dbReference>
<dbReference type="RefSeq" id="WP_208088320.1">
    <property type="nucleotide sequence ID" value="NZ_CP086136.1"/>
</dbReference>
<organism evidence="1">
    <name type="scientific">Bradyrhizobium barranii subsp. barranii</name>
    <dbReference type="NCBI Taxonomy" id="2823807"/>
    <lineage>
        <taxon>Bacteria</taxon>
        <taxon>Pseudomonadati</taxon>
        <taxon>Pseudomonadota</taxon>
        <taxon>Alphaproteobacteria</taxon>
        <taxon>Hyphomicrobiales</taxon>
        <taxon>Nitrobacteraceae</taxon>
        <taxon>Bradyrhizobium</taxon>
        <taxon>Bradyrhizobium barranii</taxon>
    </lineage>
</organism>
<dbReference type="EMBL" id="JAGEMI010000001">
    <property type="protein sequence ID" value="MBO1867353.1"/>
    <property type="molecule type" value="Genomic_DNA"/>
</dbReference>
<dbReference type="AlphaFoldDB" id="A0A939S8B3"/>
<dbReference type="Proteomes" id="UP000664702">
    <property type="component" value="Chromosome"/>
</dbReference>
<evidence type="ECO:0000313" key="1">
    <source>
        <dbReference type="EMBL" id="MBO1867353.1"/>
    </source>
</evidence>
<protein>
    <submittedName>
        <fullName evidence="1">Uncharacterized protein</fullName>
    </submittedName>
</protein>
<sequence>MAFPMTSAGGLGLWGILVLDLGNGISGFAKSNEHSLGEMNTFFVTFRDLVPRRAVPRTGMIIESGFDGACYDNKGVLLTSRSPAAFARRITP</sequence>
<dbReference type="KEGG" id="bban:J4G43_040840"/>